<name>A0A2X0LTB2_9BASI</name>
<dbReference type="OrthoDB" id="2538614at2759"/>
<gene>
    <name evidence="2" type="ORF">BZ3500_MVSOF-1268-A1-R1_CHR3-1G06124</name>
</gene>
<evidence type="ECO:0000313" key="2">
    <source>
        <dbReference type="EMBL" id="SCZ99585.1"/>
    </source>
</evidence>
<proteinExistence type="predicted"/>
<dbReference type="InterPro" id="IPR000210">
    <property type="entry name" value="BTB/POZ_dom"/>
</dbReference>
<protein>
    <submittedName>
        <fullName evidence="2">BZ3500_MvSof-1268-A1-R1_Chr3-1g06124 protein</fullName>
    </submittedName>
</protein>
<feature type="domain" description="BTB" evidence="1">
    <location>
        <begin position="198"/>
        <end position="278"/>
    </location>
</feature>
<accession>A0A2X0LTB2</accession>
<dbReference type="Proteomes" id="UP000249723">
    <property type="component" value="Unassembled WGS sequence"/>
</dbReference>
<dbReference type="AlphaFoldDB" id="A0A2X0LTB2"/>
<organism evidence="2 3">
    <name type="scientific">Microbotryum saponariae</name>
    <dbReference type="NCBI Taxonomy" id="289078"/>
    <lineage>
        <taxon>Eukaryota</taxon>
        <taxon>Fungi</taxon>
        <taxon>Dikarya</taxon>
        <taxon>Basidiomycota</taxon>
        <taxon>Pucciniomycotina</taxon>
        <taxon>Microbotryomycetes</taxon>
        <taxon>Microbotryales</taxon>
        <taxon>Microbotryaceae</taxon>
        <taxon>Microbotryum</taxon>
    </lineage>
</organism>
<dbReference type="PROSITE" id="PS50097">
    <property type="entry name" value="BTB"/>
    <property type="match status" value="1"/>
</dbReference>
<reference evidence="3" key="1">
    <citation type="submission" date="2016-10" db="EMBL/GenBank/DDBJ databases">
        <authorList>
            <person name="Jeantristanb JTB J.-T."/>
            <person name="Ricardo R."/>
        </authorList>
    </citation>
    <scope>NUCLEOTIDE SEQUENCE [LARGE SCALE GENOMIC DNA]</scope>
</reference>
<evidence type="ECO:0000259" key="1">
    <source>
        <dbReference type="PROSITE" id="PS50097"/>
    </source>
</evidence>
<dbReference type="InterPro" id="IPR011333">
    <property type="entry name" value="SKP1/BTB/POZ_sf"/>
</dbReference>
<evidence type="ECO:0000313" key="3">
    <source>
        <dbReference type="Proteomes" id="UP000249723"/>
    </source>
</evidence>
<dbReference type="Gene3D" id="3.30.710.10">
    <property type="entry name" value="Potassium Channel Kv1.1, Chain A"/>
    <property type="match status" value="1"/>
</dbReference>
<keyword evidence="3" id="KW-1185">Reference proteome</keyword>
<sequence>MFMDHGTHYWTLDLDKLASLGCDGEWETPPFYPLESDRMALCFNNAGVFRLALLHRQQLTSTARPSYDHNLKHCGLRHAICEVWSTDRTECYHSHRFVVFGSYPELRVDWEVPRLLKMAQSCNKDERICIVAFQVDSRNLENQLMYRRGITARLAEAGVKVARLVRQECQEKHLVTLNEMFSKTQQSLQVIYSTAHPFDVRFEFGSATDLWENSAFLASQSPYFADLFAAGFLESVTKPLDPERCSVPARTVHVTTGRLEEYRAVFVWLRTGFIRFDDSPEGSHDQAAVQDTNLIQASSIYSLAQFLQIPELSALALKFCLEHLTPAKVAEELFREWSYLHKEVRQELIQYAVRNWSEVKTSKSITEACKTIGSDDLPFETQSVLLELTAKVATGM</sequence>
<dbReference type="EMBL" id="FMWP01000096">
    <property type="protein sequence ID" value="SCZ99585.1"/>
    <property type="molecule type" value="Genomic_DNA"/>
</dbReference>
<dbReference type="SUPFAM" id="SSF54695">
    <property type="entry name" value="POZ domain"/>
    <property type="match status" value="1"/>
</dbReference>